<organism evidence="3 4">
    <name type="scientific">Chryseobacterium sediminis</name>
    <dbReference type="NCBI Taxonomy" id="1679494"/>
    <lineage>
        <taxon>Bacteria</taxon>
        <taxon>Pseudomonadati</taxon>
        <taxon>Bacteroidota</taxon>
        <taxon>Flavobacteriia</taxon>
        <taxon>Flavobacteriales</taxon>
        <taxon>Weeksellaceae</taxon>
        <taxon>Chryseobacterium group</taxon>
        <taxon>Chryseobacterium</taxon>
    </lineage>
</organism>
<evidence type="ECO:0000313" key="4">
    <source>
        <dbReference type="Proteomes" id="UP000587367"/>
    </source>
</evidence>
<reference evidence="3 4" key="1">
    <citation type="submission" date="2020-08" db="EMBL/GenBank/DDBJ databases">
        <title>Functional genomics of gut bacteria from endangered species of beetles.</title>
        <authorList>
            <person name="Carlos-Shanley C."/>
        </authorList>
    </citation>
    <scope>NUCLEOTIDE SEQUENCE [LARGE SCALE GENOMIC DNA]</scope>
    <source>
        <strain evidence="3 4">S00068</strain>
    </source>
</reference>
<dbReference type="EMBL" id="JACHKS010000002">
    <property type="protein sequence ID" value="MBB6332174.1"/>
    <property type="molecule type" value="Genomic_DNA"/>
</dbReference>
<dbReference type="InterPro" id="IPR025139">
    <property type="entry name" value="DUF4062"/>
</dbReference>
<accession>A0ABR6Q2I5</accession>
<comment type="caution">
    <text evidence="3">The sequence shown here is derived from an EMBL/GenBank/DDBJ whole genome shotgun (WGS) entry which is preliminary data.</text>
</comment>
<keyword evidence="4" id="KW-1185">Reference proteome</keyword>
<dbReference type="Pfam" id="PF13271">
    <property type="entry name" value="DUF4062"/>
    <property type="match status" value="1"/>
</dbReference>
<keyword evidence="1" id="KW-0175">Coiled coil</keyword>
<proteinExistence type="predicted"/>
<evidence type="ECO:0000256" key="1">
    <source>
        <dbReference type="SAM" id="Coils"/>
    </source>
</evidence>
<protein>
    <recommendedName>
        <fullName evidence="2">DUF4062 domain-containing protein</fullName>
    </recommendedName>
</protein>
<feature type="coiled-coil region" evidence="1">
    <location>
        <begin position="176"/>
        <end position="203"/>
    </location>
</feature>
<evidence type="ECO:0000259" key="2">
    <source>
        <dbReference type="Pfam" id="PF13271"/>
    </source>
</evidence>
<dbReference type="RefSeq" id="WP_184558352.1">
    <property type="nucleotide sequence ID" value="NZ_JACHKS010000002.1"/>
</dbReference>
<feature type="domain" description="DUF4062" evidence="2">
    <location>
        <begin position="7"/>
        <end position="89"/>
    </location>
</feature>
<name>A0ABR6Q2I5_9FLAO</name>
<sequence length="297" mass="33744">MKEKKLQVFVSSTFTDLIEERQAAVEAILSSGNIPAGMELFTAADESQMTIIKRWIDESDVYMLILGGRYGSIEAVSGKSYTQLEYEYAVEQNKPLFAVVLSENFIDKKVSEVGKSVLESENNKELGEFKKLVMSKMIKHCDDSKDIKIAIHETLSDFSYRKDLIGWIRGDNAVNSNLLADQIARLTKENNDLKNSKNQNLESKYAGLNYEELKTLLKNTPTTNQKSCENLFELIKISGEELSNAIKIPSHVLTDFDKLIIFKVVKSLDSTIYKSYTFTEDGHKFYLRSLLDKEELS</sequence>
<gene>
    <name evidence="3" type="ORF">HNP24_003166</name>
</gene>
<dbReference type="Proteomes" id="UP000587367">
    <property type="component" value="Unassembled WGS sequence"/>
</dbReference>
<evidence type="ECO:0000313" key="3">
    <source>
        <dbReference type="EMBL" id="MBB6332174.1"/>
    </source>
</evidence>